<proteinExistence type="predicted"/>
<sequence>MAVADNEIEPTTKKVFSEPIGGRHLLICNLITDAIDPISGKTCNNFVVQVLDKINPDEPLGEKKFVWPEDDLPEFTIEQKPNLTLLMKGKRNIAQLPFYIPRHILPKLPENSKFIPPIAFRTNFNGPTERVDNSQGLIHFAREFATKLDEERWKMLVQKCSSDDLPKPLPFISADSLSDDEQLQLINALQKKVKTKAQEGQVIMVFNVLLKQRVFTASAFRELLKSLIAQQYCVFCAGNSTTMTFGKIPDK</sequence>
<accession>A0AC34QU89</accession>
<evidence type="ECO:0000313" key="2">
    <source>
        <dbReference type="WBParaSite" id="JU765_v2.g19563.t1"/>
    </source>
</evidence>
<dbReference type="Proteomes" id="UP000887576">
    <property type="component" value="Unplaced"/>
</dbReference>
<reference evidence="2" key="1">
    <citation type="submission" date="2022-11" db="UniProtKB">
        <authorList>
            <consortium name="WormBaseParasite"/>
        </authorList>
    </citation>
    <scope>IDENTIFICATION</scope>
</reference>
<dbReference type="WBParaSite" id="JU765_v2.g19563.t1">
    <property type="protein sequence ID" value="JU765_v2.g19563.t1"/>
    <property type="gene ID" value="JU765_v2.g19563"/>
</dbReference>
<organism evidence="1 2">
    <name type="scientific">Panagrolaimus sp. JU765</name>
    <dbReference type="NCBI Taxonomy" id="591449"/>
    <lineage>
        <taxon>Eukaryota</taxon>
        <taxon>Metazoa</taxon>
        <taxon>Ecdysozoa</taxon>
        <taxon>Nematoda</taxon>
        <taxon>Chromadorea</taxon>
        <taxon>Rhabditida</taxon>
        <taxon>Tylenchina</taxon>
        <taxon>Panagrolaimomorpha</taxon>
        <taxon>Panagrolaimoidea</taxon>
        <taxon>Panagrolaimidae</taxon>
        <taxon>Panagrolaimus</taxon>
    </lineage>
</organism>
<protein>
    <submittedName>
        <fullName evidence="2">Uncharacterized protein</fullName>
    </submittedName>
</protein>
<evidence type="ECO:0000313" key="1">
    <source>
        <dbReference type="Proteomes" id="UP000887576"/>
    </source>
</evidence>
<name>A0AC34QU89_9BILA</name>